<evidence type="ECO:0000313" key="9">
    <source>
        <dbReference type="Proteomes" id="UP001500642"/>
    </source>
</evidence>
<keyword evidence="3 5" id="KW-0732">Signal</keyword>
<evidence type="ECO:0000256" key="1">
    <source>
        <dbReference type="ARBA" id="ARBA00004196"/>
    </source>
</evidence>
<comment type="subcellular location">
    <subcellularLocation>
        <location evidence="1">Cell envelope</location>
    </subcellularLocation>
</comment>
<sequence length="267" mass="28080">MKRRLTTALALPAALLIALSACGGGGESEPAATGEGGVPLLEEGKLKVCTHLSYQPFQFERDGDVVGFDVDLVDLVAEELGVEQEIVNTPFETITTGAAFNTGECDLAAAGMTITPEREEVIEFSEGYFDANQAVLSKADSGISDEAGLAGKSIAAQTGTTGLQYAEENLGDAEVITYEDLPLSLQALQNGEVEAVINDNGVLYDFAKENTDYAVGFDIQTGEQYGIAAKKGNTALIVKVDEVIGAAREDGTYDGIYEEWFGTAPAS</sequence>
<feature type="signal peptide" evidence="5">
    <location>
        <begin position="1"/>
        <end position="23"/>
    </location>
</feature>
<protein>
    <submittedName>
        <fullName evidence="8">Basic amino acid ABC transporter substrate-binding protein</fullName>
    </submittedName>
</protein>
<dbReference type="Pfam" id="PF00497">
    <property type="entry name" value="SBP_bac_3"/>
    <property type="match status" value="1"/>
</dbReference>
<dbReference type="SMART" id="SM00062">
    <property type="entry name" value="PBPb"/>
    <property type="match status" value="1"/>
</dbReference>
<dbReference type="SUPFAM" id="SSF53850">
    <property type="entry name" value="Periplasmic binding protein-like II"/>
    <property type="match status" value="1"/>
</dbReference>
<dbReference type="SMART" id="SM00079">
    <property type="entry name" value="PBPe"/>
    <property type="match status" value="1"/>
</dbReference>
<evidence type="ECO:0000259" key="6">
    <source>
        <dbReference type="SMART" id="SM00062"/>
    </source>
</evidence>
<dbReference type="PROSITE" id="PS01039">
    <property type="entry name" value="SBP_BACTERIAL_3"/>
    <property type="match status" value="1"/>
</dbReference>
<dbReference type="EMBL" id="BAABGL010000002">
    <property type="protein sequence ID" value="GAA4384381.1"/>
    <property type="molecule type" value="Genomic_DNA"/>
</dbReference>
<dbReference type="PANTHER" id="PTHR35936:SF17">
    <property type="entry name" value="ARGININE-BINDING EXTRACELLULAR PROTEIN ARTP"/>
    <property type="match status" value="1"/>
</dbReference>
<dbReference type="InterPro" id="IPR001320">
    <property type="entry name" value="Iontro_rcpt_C"/>
</dbReference>
<feature type="domain" description="Ionotropic glutamate receptor C-terminal" evidence="7">
    <location>
        <begin position="45"/>
        <end position="263"/>
    </location>
</feature>
<dbReference type="Proteomes" id="UP001500642">
    <property type="component" value="Unassembled WGS sequence"/>
</dbReference>
<evidence type="ECO:0000313" key="8">
    <source>
        <dbReference type="EMBL" id="GAA4384381.1"/>
    </source>
</evidence>
<dbReference type="PROSITE" id="PS51257">
    <property type="entry name" value="PROKAR_LIPOPROTEIN"/>
    <property type="match status" value="1"/>
</dbReference>
<keyword evidence="9" id="KW-1185">Reference proteome</keyword>
<comment type="caution">
    <text evidence="8">The sequence shown here is derived from an EMBL/GenBank/DDBJ whole genome shotgun (WGS) entry which is preliminary data.</text>
</comment>
<gene>
    <name evidence="8" type="ORF">GCM10023167_05010</name>
</gene>
<comment type="similarity">
    <text evidence="2 4">Belongs to the bacterial solute-binding protein 3 family.</text>
</comment>
<feature type="domain" description="Solute-binding protein family 3/N-terminal" evidence="6">
    <location>
        <begin position="45"/>
        <end position="264"/>
    </location>
</feature>
<evidence type="ECO:0000256" key="3">
    <source>
        <dbReference type="ARBA" id="ARBA00022729"/>
    </source>
</evidence>
<evidence type="ECO:0000256" key="5">
    <source>
        <dbReference type="SAM" id="SignalP"/>
    </source>
</evidence>
<evidence type="ECO:0000256" key="4">
    <source>
        <dbReference type="RuleBase" id="RU003744"/>
    </source>
</evidence>
<dbReference type="RefSeq" id="WP_247423478.1">
    <property type="nucleotide sequence ID" value="NZ_BAABGL010000002.1"/>
</dbReference>
<accession>A0ABP8J3G7</accession>
<feature type="chain" id="PRO_5047084190" evidence="5">
    <location>
        <begin position="24"/>
        <end position="267"/>
    </location>
</feature>
<dbReference type="InterPro" id="IPR018313">
    <property type="entry name" value="SBP_3_CS"/>
</dbReference>
<evidence type="ECO:0000259" key="7">
    <source>
        <dbReference type="SMART" id="SM00079"/>
    </source>
</evidence>
<dbReference type="Gene3D" id="3.40.190.10">
    <property type="entry name" value="Periplasmic binding protein-like II"/>
    <property type="match status" value="2"/>
</dbReference>
<evidence type="ECO:0000256" key="2">
    <source>
        <dbReference type="ARBA" id="ARBA00010333"/>
    </source>
</evidence>
<organism evidence="8 9">
    <name type="scientific">Brevibacterium pityocampae</name>
    <dbReference type="NCBI Taxonomy" id="506594"/>
    <lineage>
        <taxon>Bacteria</taxon>
        <taxon>Bacillati</taxon>
        <taxon>Actinomycetota</taxon>
        <taxon>Actinomycetes</taxon>
        <taxon>Micrococcales</taxon>
        <taxon>Brevibacteriaceae</taxon>
        <taxon>Brevibacterium</taxon>
    </lineage>
</organism>
<proteinExistence type="inferred from homology"/>
<dbReference type="InterPro" id="IPR001638">
    <property type="entry name" value="Solute-binding_3/MltF_N"/>
</dbReference>
<reference evidence="9" key="1">
    <citation type="journal article" date="2019" name="Int. J. Syst. Evol. Microbiol.">
        <title>The Global Catalogue of Microorganisms (GCM) 10K type strain sequencing project: providing services to taxonomists for standard genome sequencing and annotation.</title>
        <authorList>
            <consortium name="The Broad Institute Genomics Platform"/>
            <consortium name="The Broad Institute Genome Sequencing Center for Infectious Disease"/>
            <person name="Wu L."/>
            <person name="Ma J."/>
        </authorList>
    </citation>
    <scope>NUCLEOTIDE SEQUENCE [LARGE SCALE GENOMIC DNA]</scope>
    <source>
        <strain evidence="9">JCM 17808</strain>
    </source>
</reference>
<name>A0ABP8J3G7_9MICO</name>
<dbReference type="PANTHER" id="PTHR35936">
    <property type="entry name" value="MEMBRANE-BOUND LYTIC MUREIN TRANSGLYCOSYLASE F"/>
    <property type="match status" value="1"/>
</dbReference>